<feature type="region of interest" description="Disordered" evidence="1">
    <location>
        <begin position="1"/>
        <end position="103"/>
    </location>
</feature>
<dbReference type="Pfam" id="PF08238">
    <property type="entry name" value="Sel1"/>
    <property type="match status" value="3"/>
</dbReference>
<sequence length="745" mass="80614">MAYRAPPPSTFHQQYQQPQRQGSIRKMPSAKEIASSGSFVSPLTRLEAEGRSARSRANSTSTSSANANASASTSFPVTQPLPQPSSQPLQQSAPAPPVPTLEFGNMFRNSRYSVDSLSSIGSRDSFASYGTISGTDQETEEGYESPSTPKASTSRQGQQSYFEAQQRSRTPSPSKRPQRDEGLQMKDFGRTRIPASNSSTTLNGSANANGGALTPKRSFSVTSRSGRIPSDPSKPLPPNPAATLPSSHGAFNLEAVPMPRNGSRSRSGSDAYAKEVSEIHRPEETEMTADWASMHGEQGSDWGDDESQFEWVDTEGAPEATNGIEGKGSPSKRLSRFKAAVTAVGVSTEGRQKLKKPLVIHRRAPPPPPNTAPAAPIPEPISPNKRLPHLPATISHPTMMMPIPRPAHTEIPKRAGTIRTASSNSSRALVRTQNSEKDYRSDDLVPPQAPFSSGGSGGKRPSPLMVPMKVDDGPSSPMDAADSQSRHSHMSFQSVAYSFYDLDGDHSPATTPKPNEAGDLVFPHGKYVKVSASTLERDRQRRERTISESTTSSAGDAGKTPEQFVHAGIEARGKGDLAKSAWYFMRAAEGRSATGRMYWGLALRHGWGVARDDRRAFIELRQACEETLAEGGLDFHKSPGHVKLTQQQKKSMQKELSLGMFEVGNCFLDGIGVKKSPDVALAYLRFAAGMGDIASQEQLGFLLSKGSNGVKKDMKEAARWYRMAIANGSSNTFGLAWIWKDKYMT</sequence>
<feature type="compositionally biased region" description="Low complexity" evidence="1">
    <location>
        <begin position="55"/>
        <end position="78"/>
    </location>
</feature>
<dbReference type="KEGG" id="kdj:28964493"/>
<dbReference type="OrthoDB" id="2148946at2759"/>
<feature type="compositionally biased region" description="Polar residues" evidence="1">
    <location>
        <begin position="10"/>
        <end position="22"/>
    </location>
</feature>
<feature type="compositionally biased region" description="Polar residues" evidence="1">
    <location>
        <begin position="194"/>
        <end position="208"/>
    </location>
</feature>
<feature type="region of interest" description="Disordered" evidence="1">
    <location>
        <begin position="534"/>
        <end position="560"/>
    </location>
</feature>
<feature type="compositionally biased region" description="Polar residues" evidence="1">
    <location>
        <begin position="419"/>
        <end position="433"/>
    </location>
</feature>
<feature type="compositionally biased region" description="Polar residues" evidence="1">
    <location>
        <begin position="145"/>
        <end position="175"/>
    </location>
</feature>
<dbReference type="GO" id="GO:0010972">
    <property type="term" value="P:negative regulation of G2/M transition of mitotic cell cycle"/>
    <property type="evidence" value="ECO:0007669"/>
    <property type="project" value="TreeGrafter"/>
</dbReference>
<dbReference type="AlphaFoldDB" id="A0A1A6AFZ3"/>
<proteinExistence type="predicted"/>
<feature type="compositionally biased region" description="Basic and acidic residues" evidence="1">
    <location>
        <begin position="177"/>
        <end position="190"/>
    </location>
</feature>
<feature type="compositionally biased region" description="Basic residues" evidence="1">
    <location>
        <begin position="353"/>
        <end position="364"/>
    </location>
</feature>
<organism evidence="2">
    <name type="scientific">Kwoniella dejecticola CBS 10117</name>
    <dbReference type="NCBI Taxonomy" id="1296121"/>
    <lineage>
        <taxon>Eukaryota</taxon>
        <taxon>Fungi</taxon>
        <taxon>Dikarya</taxon>
        <taxon>Basidiomycota</taxon>
        <taxon>Agaricomycotina</taxon>
        <taxon>Tremellomycetes</taxon>
        <taxon>Tremellales</taxon>
        <taxon>Cryptococcaceae</taxon>
        <taxon>Kwoniella</taxon>
    </lineage>
</organism>
<dbReference type="GO" id="GO:0032153">
    <property type="term" value="C:cell division site"/>
    <property type="evidence" value="ECO:0007669"/>
    <property type="project" value="TreeGrafter"/>
</dbReference>
<dbReference type="EMBL" id="CP144530">
    <property type="protein sequence ID" value="WWC58254.1"/>
    <property type="molecule type" value="Genomic_DNA"/>
</dbReference>
<dbReference type="STRING" id="1296121.A0A1A6AFZ3"/>
<dbReference type="PANTHER" id="PTHR43628:SF1">
    <property type="entry name" value="CHITIN SYNTHASE REGULATORY FACTOR 2-RELATED"/>
    <property type="match status" value="1"/>
</dbReference>
<feature type="compositionally biased region" description="Basic and acidic residues" evidence="1">
    <location>
        <begin position="434"/>
        <end position="443"/>
    </location>
</feature>
<feature type="region of interest" description="Disordered" evidence="1">
    <location>
        <begin position="417"/>
        <end position="488"/>
    </location>
</feature>
<reference evidence="3" key="2">
    <citation type="submission" date="2013-07" db="EMBL/GenBank/DDBJ databases">
        <authorList>
            <consortium name="The Broad Institute Genome Sequencing Platform"/>
            <person name="Cuomo C."/>
            <person name="Litvintseva A."/>
            <person name="Chen Y."/>
            <person name="Heitman J."/>
            <person name="Sun S."/>
            <person name="Springer D."/>
            <person name="Dromer F."/>
            <person name="Young S.K."/>
            <person name="Zeng Q."/>
            <person name="Gargeya S."/>
            <person name="Fitzgerald M."/>
            <person name="Abouelleil A."/>
            <person name="Alvarado L."/>
            <person name="Berlin A.M."/>
            <person name="Chapman S.B."/>
            <person name="Dewar J."/>
            <person name="Goldberg J."/>
            <person name="Griggs A."/>
            <person name="Gujja S."/>
            <person name="Hansen M."/>
            <person name="Howarth C."/>
            <person name="Imamovic A."/>
            <person name="Larimer J."/>
            <person name="McCowan C."/>
            <person name="Murphy C."/>
            <person name="Pearson M."/>
            <person name="Priest M."/>
            <person name="Roberts A."/>
            <person name="Saif S."/>
            <person name="Shea T."/>
            <person name="Sykes S."/>
            <person name="Wortman J."/>
            <person name="Nusbaum C."/>
            <person name="Birren B."/>
        </authorList>
    </citation>
    <scope>NUCLEOTIDE SEQUENCE</scope>
    <source>
        <strain evidence="3">CBS 10117</strain>
    </source>
</reference>
<dbReference type="RefSeq" id="XP_018266816.1">
    <property type="nucleotide sequence ID" value="XM_018404162.1"/>
</dbReference>
<dbReference type="GeneID" id="28964493"/>
<dbReference type="VEuPathDB" id="FungiDB:I303_00794"/>
<dbReference type="SMART" id="SM00671">
    <property type="entry name" value="SEL1"/>
    <property type="match status" value="3"/>
</dbReference>
<dbReference type="InterPro" id="IPR011990">
    <property type="entry name" value="TPR-like_helical_dom_sf"/>
</dbReference>
<feature type="region of interest" description="Disordered" evidence="1">
    <location>
        <begin position="116"/>
        <end position="389"/>
    </location>
</feature>
<reference evidence="2" key="1">
    <citation type="submission" date="2013-07" db="EMBL/GenBank/DDBJ databases">
        <title>The Genome Sequence of Cryptococcus dejecticola CBS10117.</title>
        <authorList>
            <consortium name="The Broad Institute Genome Sequencing Platform"/>
            <person name="Cuomo C."/>
            <person name="Litvintseva A."/>
            <person name="Chen Y."/>
            <person name="Heitman J."/>
            <person name="Sun S."/>
            <person name="Springer D."/>
            <person name="Dromer F."/>
            <person name="Young S.K."/>
            <person name="Zeng Q."/>
            <person name="Gargeya S."/>
            <person name="Fitzgerald M."/>
            <person name="Abouelleil A."/>
            <person name="Alvarado L."/>
            <person name="Berlin A.M."/>
            <person name="Chapman S.B."/>
            <person name="Dewar J."/>
            <person name="Goldberg J."/>
            <person name="Griggs A."/>
            <person name="Gujja S."/>
            <person name="Hansen M."/>
            <person name="Howarth C."/>
            <person name="Imamovic A."/>
            <person name="Larimer J."/>
            <person name="McCowan C."/>
            <person name="Murphy C."/>
            <person name="Pearson M."/>
            <person name="Priest M."/>
            <person name="Roberts A."/>
            <person name="Saif S."/>
            <person name="Shea T."/>
            <person name="Sykes S."/>
            <person name="Wortman J."/>
            <person name="Nusbaum C."/>
            <person name="Birren B."/>
        </authorList>
    </citation>
    <scope>NUCLEOTIDE SEQUENCE [LARGE SCALE GENOMIC DNA]</scope>
    <source>
        <strain evidence="2">CBS 10117</strain>
    </source>
</reference>
<feature type="compositionally biased region" description="Basic and acidic residues" evidence="1">
    <location>
        <begin position="272"/>
        <end position="284"/>
    </location>
</feature>
<dbReference type="InterPro" id="IPR006597">
    <property type="entry name" value="Sel1-like"/>
</dbReference>
<feature type="compositionally biased region" description="Pro residues" evidence="1">
    <location>
        <begin position="365"/>
        <end position="381"/>
    </location>
</feature>
<evidence type="ECO:0000313" key="3">
    <source>
        <dbReference type="EMBL" id="WWC58254.1"/>
    </source>
</evidence>
<accession>A0A1A6AFZ3</accession>
<dbReference type="Gene3D" id="1.25.40.10">
    <property type="entry name" value="Tetratricopeptide repeat domain"/>
    <property type="match status" value="1"/>
</dbReference>
<evidence type="ECO:0000256" key="1">
    <source>
        <dbReference type="SAM" id="MobiDB-lite"/>
    </source>
</evidence>
<dbReference type="SUPFAM" id="SSF81901">
    <property type="entry name" value="HCP-like"/>
    <property type="match status" value="1"/>
</dbReference>
<dbReference type="EMBL" id="KI894027">
    <property type="protein sequence ID" value="OBR88974.1"/>
    <property type="molecule type" value="Genomic_DNA"/>
</dbReference>
<evidence type="ECO:0000313" key="2">
    <source>
        <dbReference type="EMBL" id="OBR88974.1"/>
    </source>
</evidence>
<reference evidence="3" key="3">
    <citation type="submission" date="2024-02" db="EMBL/GenBank/DDBJ databases">
        <title>Comparative genomics of Cryptococcus and Kwoniella reveals pathogenesis evolution and contrasting modes of karyotype evolution via chromosome fusion or intercentromeric recombination.</title>
        <authorList>
            <person name="Coelho M.A."/>
            <person name="David-Palma M."/>
            <person name="Shea T."/>
            <person name="Bowers K."/>
            <person name="McGinley-Smith S."/>
            <person name="Mohammad A.W."/>
            <person name="Gnirke A."/>
            <person name="Yurkov A.M."/>
            <person name="Nowrousian M."/>
            <person name="Sun S."/>
            <person name="Cuomo C.A."/>
            <person name="Heitman J."/>
        </authorList>
    </citation>
    <scope>NUCLEOTIDE SEQUENCE</scope>
    <source>
        <strain evidence="3">CBS 10117</strain>
    </source>
</reference>
<dbReference type="Proteomes" id="UP000078595">
    <property type="component" value="Chromosome 1"/>
</dbReference>
<feature type="compositionally biased region" description="Basic and acidic residues" evidence="1">
    <location>
        <begin position="535"/>
        <end position="546"/>
    </location>
</feature>
<evidence type="ECO:0000313" key="4">
    <source>
        <dbReference type="Proteomes" id="UP000078595"/>
    </source>
</evidence>
<dbReference type="InterPro" id="IPR052945">
    <property type="entry name" value="Mitotic_Regulator"/>
</dbReference>
<protein>
    <submittedName>
        <fullName evidence="2">Uncharacterized protein</fullName>
    </submittedName>
</protein>
<dbReference type="PANTHER" id="PTHR43628">
    <property type="entry name" value="ACTIVATOR OF C KINASE PROTEIN 1-RELATED"/>
    <property type="match status" value="1"/>
</dbReference>
<keyword evidence="4" id="KW-1185">Reference proteome</keyword>
<gene>
    <name evidence="2" type="ORF">I303_00794</name>
    <name evidence="3" type="ORF">I303_100792</name>
</gene>
<name>A0A1A6AFZ3_9TREE</name>